<reference evidence="2 3" key="1">
    <citation type="submission" date="2010-05" db="EMBL/GenBank/DDBJ databases">
        <title>The Genome Sequence of Thecamonas trahens ATCC 50062.</title>
        <authorList>
            <consortium name="The Broad Institute Genome Sequencing Platform"/>
            <person name="Russ C."/>
            <person name="Cuomo C."/>
            <person name="Shea T."/>
            <person name="Young S.K."/>
            <person name="Zeng Q."/>
            <person name="Koehrsen M."/>
            <person name="Haas B."/>
            <person name="Borodovsky M."/>
            <person name="Guigo R."/>
            <person name="Alvarado L."/>
            <person name="Berlin A."/>
            <person name="Bochicchio J."/>
            <person name="Borenstein D."/>
            <person name="Chapman S."/>
            <person name="Chen Z."/>
            <person name="Freedman E."/>
            <person name="Gellesch M."/>
            <person name="Goldberg J."/>
            <person name="Griggs A."/>
            <person name="Gujja S."/>
            <person name="Heilman E."/>
            <person name="Heiman D."/>
            <person name="Hepburn T."/>
            <person name="Howarth C."/>
            <person name="Jen D."/>
            <person name="Larson L."/>
            <person name="Mehta T."/>
            <person name="Park D."/>
            <person name="Pearson M."/>
            <person name="Roberts A."/>
            <person name="Saif S."/>
            <person name="Shenoy N."/>
            <person name="Sisk P."/>
            <person name="Stolte C."/>
            <person name="Sykes S."/>
            <person name="Thomson T."/>
            <person name="Walk T."/>
            <person name="White J."/>
            <person name="Yandava C."/>
            <person name="Burger G."/>
            <person name="Gray M.W."/>
            <person name="Holland P.W.H."/>
            <person name="King N."/>
            <person name="Lang F.B.F."/>
            <person name="Roger A.J."/>
            <person name="Ruiz-Trillo I."/>
            <person name="Lander E."/>
            <person name="Nusbaum C."/>
        </authorList>
    </citation>
    <scope>NUCLEOTIDE SEQUENCE [LARGE SCALE GENOMIC DNA]</scope>
    <source>
        <strain evidence="2 3">ATCC 50062</strain>
    </source>
</reference>
<dbReference type="EMBL" id="GL349492">
    <property type="protein sequence ID" value="KNC54885.1"/>
    <property type="molecule type" value="Genomic_DNA"/>
</dbReference>
<feature type="region of interest" description="Disordered" evidence="1">
    <location>
        <begin position="213"/>
        <end position="243"/>
    </location>
</feature>
<protein>
    <submittedName>
        <fullName evidence="2">Uncharacterized protein</fullName>
    </submittedName>
</protein>
<dbReference type="GeneID" id="25568741"/>
<name>A0A0L0DRH1_THETB</name>
<evidence type="ECO:0000313" key="3">
    <source>
        <dbReference type="Proteomes" id="UP000054408"/>
    </source>
</evidence>
<proteinExistence type="predicted"/>
<organism evidence="2 3">
    <name type="scientific">Thecamonas trahens ATCC 50062</name>
    <dbReference type="NCBI Taxonomy" id="461836"/>
    <lineage>
        <taxon>Eukaryota</taxon>
        <taxon>Apusozoa</taxon>
        <taxon>Apusomonadida</taxon>
        <taxon>Apusomonadidae</taxon>
        <taxon>Thecamonas</taxon>
    </lineage>
</organism>
<gene>
    <name evidence="2" type="ORF">AMSG_10538</name>
</gene>
<evidence type="ECO:0000313" key="2">
    <source>
        <dbReference type="EMBL" id="KNC54885.1"/>
    </source>
</evidence>
<accession>A0A0L0DRH1</accession>
<dbReference type="Proteomes" id="UP000054408">
    <property type="component" value="Unassembled WGS sequence"/>
</dbReference>
<dbReference type="RefSeq" id="XP_013753477.1">
    <property type="nucleotide sequence ID" value="XM_013898023.1"/>
</dbReference>
<keyword evidence="3" id="KW-1185">Reference proteome</keyword>
<sequence length="337" mass="35682">MKDVFKRWRDERRAELAALPAPVPGVDDATTWARIRLRTAVGNVKAAGSALLKAVRATAAEPTRPELWHGEDAAASKMAIALQTLCDDAEARAELARIAQLCTDVLHAGPAVYAPQPAVSDGGGEGASSSTPVWTPCPPLPTDGEVWEAAVEAAGVAVTSTERAYARRLMADLPPCPGTMSGMQAQVALLRMRLASMHELLLHSYQARSYTAAARQGADQPVQPGARISPAPQSDGVPPRQSREFGTDLARAHHVLQVSHAHAVEEIHALKVRNLDLESANYMLRGEVQRLAALCGEPAADGWMAGGDGGGASGRWNVDHGRLLTTLDVMAAAVEEL</sequence>
<dbReference type="AlphaFoldDB" id="A0A0L0DRH1"/>
<evidence type="ECO:0000256" key="1">
    <source>
        <dbReference type="SAM" id="MobiDB-lite"/>
    </source>
</evidence>